<sequence length="326" mass="36450">MSLALSDSLPIARYRFTLRTEAPLMVAEYPGSMLRGAFGHGLKSVSCLTDLPHCGECPMRDACRYPALFEPRPGPEQSRFPDIPAPYILEADNQQNRQLAAGESWSFHMVLFGSAIDQLSVIIMAWQRAATQGLGKGKARCRLEQVEWLSPNGDVQTIFHEHSPRVVPHEAHLSIPALTSGREVTMELLSPTRIQSGGKLRQGSELTGPIVLHALARKIELYAGSYWGATWKRPTIPEDLELTETTRMQQWQRYSSRQRQAMSLNGLVGTLQLSGSLDQWLPWLWLGQYTHLGKNTSFGLGQYRLEQTDQAVQQATNDMAEECTTS</sequence>
<dbReference type="AlphaFoldDB" id="A0A5K1I9V3"/>
<protein>
    <recommendedName>
        <fullName evidence="1">CRISPR-associated protein Cas6 C-terminal domain-containing protein</fullName>
    </recommendedName>
</protein>
<dbReference type="InterPro" id="IPR019267">
    <property type="entry name" value="CRISPR-assoc_Cas6_C"/>
</dbReference>
<dbReference type="Gene3D" id="3.30.70.1900">
    <property type="match status" value="1"/>
</dbReference>
<name>A0A5K1I9V3_9GAMM</name>
<dbReference type="Proteomes" id="UP000326725">
    <property type="component" value="Unassembled WGS sequence"/>
</dbReference>
<organism evidence="2 3">
    <name type="scientific">Halomonas lysinitropha</name>
    <dbReference type="NCBI Taxonomy" id="2607506"/>
    <lineage>
        <taxon>Bacteria</taxon>
        <taxon>Pseudomonadati</taxon>
        <taxon>Pseudomonadota</taxon>
        <taxon>Gammaproteobacteria</taxon>
        <taxon>Oceanospirillales</taxon>
        <taxon>Halomonadaceae</taxon>
        <taxon>Halomonas</taxon>
    </lineage>
</organism>
<evidence type="ECO:0000313" key="2">
    <source>
        <dbReference type="EMBL" id="VVZ94629.1"/>
    </source>
</evidence>
<dbReference type="EMBL" id="CABVOU010000021">
    <property type="protein sequence ID" value="VVZ94629.1"/>
    <property type="molecule type" value="Genomic_DNA"/>
</dbReference>
<dbReference type="RefSeq" id="WP_151442405.1">
    <property type="nucleotide sequence ID" value="NZ_CABVOU010000021.1"/>
</dbReference>
<evidence type="ECO:0000259" key="1">
    <source>
        <dbReference type="Pfam" id="PF10040"/>
    </source>
</evidence>
<evidence type="ECO:0000313" key="3">
    <source>
        <dbReference type="Proteomes" id="UP000326725"/>
    </source>
</evidence>
<dbReference type="Pfam" id="PF10040">
    <property type="entry name" value="CRISPR_Cas6"/>
    <property type="match status" value="1"/>
</dbReference>
<keyword evidence="3" id="KW-1185">Reference proteome</keyword>
<accession>A0A5K1I9V3</accession>
<reference evidence="2 3" key="1">
    <citation type="submission" date="2019-09" db="EMBL/GenBank/DDBJ databases">
        <authorList>
            <person name="Criscuolo A."/>
        </authorList>
    </citation>
    <scope>NUCLEOTIDE SEQUENCE [LARGE SCALE GENOMIC DNA]</scope>
    <source>
        <strain evidence="3">3(2)</strain>
    </source>
</reference>
<gene>
    <name evidence="2" type="ORF">HALO32_00684</name>
</gene>
<feature type="domain" description="CRISPR-associated protein Cas6 C-terminal" evidence="1">
    <location>
        <begin position="186"/>
        <end position="303"/>
    </location>
</feature>
<proteinExistence type="predicted"/>